<accession>A0A0R2KH98</accession>
<reference evidence="3 4" key="1">
    <citation type="journal article" date="2015" name="Genome Announc.">
        <title>Expanding the biotechnology potential of lactobacilli through comparative genomics of 213 strains and associated genera.</title>
        <authorList>
            <person name="Sun Z."/>
            <person name="Harris H.M."/>
            <person name="McCann A."/>
            <person name="Guo C."/>
            <person name="Argimon S."/>
            <person name="Zhang W."/>
            <person name="Yang X."/>
            <person name="Jeffery I.B."/>
            <person name="Cooney J.C."/>
            <person name="Kagawa T.F."/>
            <person name="Liu W."/>
            <person name="Song Y."/>
            <person name="Salvetti E."/>
            <person name="Wrobel A."/>
            <person name="Rasinkangas P."/>
            <person name="Parkhill J."/>
            <person name="Rea M.C."/>
            <person name="O'Sullivan O."/>
            <person name="Ritari J."/>
            <person name="Douillard F.P."/>
            <person name="Paul Ross R."/>
            <person name="Yang R."/>
            <person name="Briner A.E."/>
            <person name="Felis G.E."/>
            <person name="de Vos W.M."/>
            <person name="Barrangou R."/>
            <person name="Klaenhammer T.R."/>
            <person name="Caufield P.W."/>
            <person name="Cui Y."/>
            <person name="Zhang H."/>
            <person name="O'Toole P.W."/>
        </authorList>
    </citation>
    <scope>NUCLEOTIDE SEQUENCE [LARGE SCALE GENOMIC DNA]</scope>
    <source>
        <strain evidence="3 4">DSM 22408</strain>
    </source>
</reference>
<feature type="domain" description="S-adenosylmethionine synthetase N-terminal" evidence="2">
    <location>
        <begin position="3"/>
        <end position="70"/>
    </location>
</feature>
<dbReference type="eggNOG" id="COG0192">
    <property type="taxonomic scope" value="Bacteria"/>
</dbReference>
<organism evidence="3 4">
    <name type="scientific">Ligilactobacillus ceti DSM 22408</name>
    <dbReference type="NCBI Taxonomy" id="1122146"/>
    <lineage>
        <taxon>Bacteria</taxon>
        <taxon>Bacillati</taxon>
        <taxon>Bacillota</taxon>
        <taxon>Bacilli</taxon>
        <taxon>Lactobacillales</taxon>
        <taxon>Lactobacillaceae</taxon>
        <taxon>Ligilactobacillus</taxon>
    </lineage>
</organism>
<dbReference type="RefSeq" id="WP_027107127.1">
    <property type="nucleotide sequence ID" value="NZ_JQBZ01000025.1"/>
</dbReference>
<proteinExistence type="predicted"/>
<dbReference type="PATRIC" id="fig|1122146.4.peg.710"/>
<dbReference type="InterPro" id="IPR022628">
    <property type="entry name" value="S-AdoMet_synt_N"/>
</dbReference>
<dbReference type="EMBL" id="JQBZ01000025">
    <property type="protein sequence ID" value="KRN88719.1"/>
    <property type="molecule type" value="Genomic_DNA"/>
</dbReference>
<comment type="caution">
    <text evidence="3">The sequence shown here is derived from an EMBL/GenBank/DDBJ whole genome shotgun (WGS) entry which is preliminary data.</text>
</comment>
<dbReference type="AlphaFoldDB" id="A0A0R2KH98"/>
<evidence type="ECO:0000313" key="3">
    <source>
        <dbReference type="EMBL" id="KRN88719.1"/>
    </source>
</evidence>
<dbReference type="Gene3D" id="3.30.300.10">
    <property type="match status" value="1"/>
</dbReference>
<dbReference type="SUPFAM" id="SSF55973">
    <property type="entry name" value="S-adenosylmethionine synthetase"/>
    <property type="match status" value="1"/>
</dbReference>
<dbReference type="Proteomes" id="UP000051500">
    <property type="component" value="Unassembled WGS sequence"/>
</dbReference>
<keyword evidence="4" id="KW-1185">Reference proteome</keyword>
<protein>
    <recommendedName>
        <fullName evidence="2">S-adenosylmethionine synthetase N-terminal domain-containing protein</fullName>
    </recommendedName>
</protein>
<gene>
    <name evidence="3" type="ORF">IV53_GL000686</name>
</gene>
<dbReference type="GO" id="GO:0046872">
    <property type="term" value="F:metal ion binding"/>
    <property type="evidence" value="ECO:0007669"/>
    <property type="project" value="UniProtKB-KW"/>
</dbReference>
<evidence type="ECO:0000256" key="1">
    <source>
        <dbReference type="ARBA" id="ARBA00022723"/>
    </source>
</evidence>
<dbReference type="InterPro" id="IPR022636">
    <property type="entry name" value="S-AdoMet_synthetase_sfam"/>
</dbReference>
<evidence type="ECO:0000313" key="4">
    <source>
        <dbReference type="Proteomes" id="UP000051500"/>
    </source>
</evidence>
<dbReference type="OrthoDB" id="2200204at2"/>
<dbReference type="GO" id="GO:0004478">
    <property type="term" value="F:methionine adenosyltransferase activity"/>
    <property type="evidence" value="ECO:0007669"/>
    <property type="project" value="InterPro"/>
</dbReference>
<keyword evidence="1" id="KW-0479">Metal-binding</keyword>
<dbReference type="Pfam" id="PF00438">
    <property type="entry name" value="S-AdoMet_synt_N"/>
    <property type="match status" value="1"/>
</dbReference>
<dbReference type="STRING" id="1122146.IV53_GL000686"/>
<evidence type="ECO:0000259" key="2">
    <source>
        <dbReference type="Pfam" id="PF00438"/>
    </source>
</evidence>
<dbReference type="GO" id="GO:0006556">
    <property type="term" value="P:S-adenosylmethionine biosynthetic process"/>
    <property type="evidence" value="ECO:0007669"/>
    <property type="project" value="InterPro"/>
</dbReference>
<name>A0A0R2KH98_9LACO</name>
<sequence>MIEKVNPKHPDKISDCIAGAIVDLAYKKEDEPKIAVEVLIGHGVCHTIIETTVKFENKEIEEIIKRIAGNVKCDIMVVEQDEHLSKNQEDEIRCGDNGIFKGMPLTNEQIKLSKIAKDIYEKYPFDGKYILDKDRLIICQSNAKTEELKKLYPKAIINPLGEWIGGTNVDTGCTNRKLGSDMADSLTGGGLHGKDLSKADVSVNIYVFLKAQETKKEIKLSCAIGDTEIDGKPYGEIVKIAKEYIDSIGGFEEFAKWGLF</sequence>